<feature type="transmembrane region" description="Helical" evidence="6">
    <location>
        <begin position="466"/>
        <end position="491"/>
    </location>
</feature>
<evidence type="ECO:0000313" key="10">
    <source>
        <dbReference type="Proteomes" id="UP000007879"/>
    </source>
</evidence>
<comment type="subcellular location">
    <subcellularLocation>
        <location evidence="1">Membrane</location>
        <topology evidence="1">Single-pass membrane protein</topology>
    </subcellularLocation>
</comment>
<sequence length="510" mass="57363">MKFDSVAMKLLLAVAITFLFVFNCQSDEDLTPFIAWSDNDLLSRMQTKYNIDDLTSDLSKLEAGKVDLVILFNSRKLSFSGIAQNGGVFYETSSALEYLKNEFESSRSQYWTGYRSIGANWMAELANKMRLGIQYKSDRELKNASMLASYSDPNNLLVINLQGDDIKAHDHFINSIMTKVREMKLTYLAIYTSNTELRHLIHPRSINDKIKVKGGEENSVDNNCPVGGLFNKSEDGSPCMLFCMNNNVVFTPNASNSAYTCSLSSPYNVTGCCESDLNKTLGCMNESYPFVKVEYVIENVTQYSDANSCHRTIFDESVFPVRPEAPHFENARPQILVILKFMFPSYQNSSTPNSWNVTINVTHSYIWLEEDKVEPEEAPEDDKNQGTITFFSITQRESPSQNLYTAFKVNFGLSYSCGSNEYNFYSTSAINGSSVLLEGMQVQPYNVSSNVFSSADNCAGYLTITAWMGIIAVSLLILILYISIVAAFSIAPVDEFEDSREETIKIEKMH</sequence>
<keyword evidence="4 6" id="KW-1133">Transmembrane helix</keyword>
<evidence type="ECO:0000256" key="3">
    <source>
        <dbReference type="ARBA" id="ARBA00022692"/>
    </source>
</evidence>
<protein>
    <recommendedName>
        <fullName evidence="8">V-type proton ATPase subunit S1/VOA1 transmembrane domain-containing protein</fullName>
    </recommendedName>
</protein>
<dbReference type="Pfam" id="PF20520">
    <property type="entry name" value="Ac45-VOA1_TM"/>
    <property type="match status" value="1"/>
</dbReference>
<dbReference type="AlphaFoldDB" id="A0A1X7U805"/>
<dbReference type="Proteomes" id="UP000007879">
    <property type="component" value="Unassembled WGS sequence"/>
</dbReference>
<evidence type="ECO:0000256" key="6">
    <source>
        <dbReference type="SAM" id="Phobius"/>
    </source>
</evidence>
<evidence type="ECO:0000256" key="4">
    <source>
        <dbReference type="ARBA" id="ARBA00022989"/>
    </source>
</evidence>
<evidence type="ECO:0000256" key="2">
    <source>
        <dbReference type="ARBA" id="ARBA00009037"/>
    </source>
</evidence>
<dbReference type="KEGG" id="aqu:109584369"/>
<accession>A0A1X7U805</accession>
<keyword evidence="5 6" id="KW-0472">Membrane</keyword>
<dbReference type="InterPro" id="IPR046756">
    <property type="entry name" value="VAS1/VOA1_TM"/>
</dbReference>
<dbReference type="EnsemblMetazoa" id="XM_020000079.1">
    <property type="protein sequence ID" value="XP_019855638.1"/>
    <property type="gene ID" value="LOC109584369"/>
</dbReference>
<dbReference type="InterPro" id="IPR008388">
    <property type="entry name" value="Ac45_acc_su"/>
</dbReference>
<feature type="domain" description="V-type proton ATPase subunit S1/VOA1 transmembrane" evidence="8">
    <location>
        <begin position="460"/>
        <end position="498"/>
    </location>
</feature>
<dbReference type="STRING" id="400682.A0A1X7U805"/>
<feature type="signal peptide" evidence="7">
    <location>
        <begin position="1"/>
        <end position="26"/>
    </location>
</feature>
<proteinExistence type="inferred from homology"/>
<dbReference type="PANTHER" id="PTHR12471:SF7">
    <property type="entry name" value="V-TYPE PROTON ATPASE SUBUNIT S1"/>
    <property type="match status" value="1"/>
</dbReference>
<dbReference type="EnsemblMetazoa" id="Aqu2.1.23910_001">
    <property type="protein sequence ID" value="Aqu2.1.23910_001"/>
    <property type="gene ID" value="Aqu2.1.23910"/>
</dbReference>
<reference evidence="9" key="2">
    <citation type="submission" date="2017-05" db="UniProtKB">
        <authorList>
            <consortium name="EnsemblMetazoa"/>
        </authorList>
    </citation>
    <scope>IDENTIFICATION</scope>
</reference>
<dbReference type="InParanoid" id="A0A1X7U805"/>
<evidence type="ECO:0000259" key="8">
    <source>
        <dbReference type="Pfam" id="PF20520"/>
    </source>
</evidence>
<reference evidence="10" key="1">
    <citation type="journal article" date="2010" name="Nature">
        <title>The Amphimedon queenslandica genome and the evolution of animal complexity.</title>
        <authorList>
            <person name="Srivastava M."/>
            <person name="Simakov O."/>
            <person name="Chapman J."/>
            <person name="Fahey B."/>
            <person name="Gauthier M.E."/>
            <person name="Mitros T."/>
            <person name="Richards G.S."/>
            <person name="Conaco C."/>
            <person name="Dacre M."/>
            <person name="Hellsten U."/>
            <person name="Larroux C."/>
            <person name="Putnam N.H."/>
            <person name="Stanke M."/>
            <person name="Adamska M."/>
            <person name="Darling A."/>
            <person name="Degnan S.M."/>
            <person name="Oakley T.H."/>
            <person name="Plachetzki D.C."/>
            <person name="Zhai Y."/>
            <person name="Adamski M."/>
            <person name="Calcino A."/>
            <person name="Cummins S.F."/>
            <person name="Goodstein D.M."/>
            <person name="Harris C."/>
            <person name="Jackson D.J."/>
            <person name="Leys S.P."/>
            <person name="Shu S."/>
            <person name="Woodcroft B.J."/>
            <person name="Vervoort M."/>
            <person name="Kosik K.S."/>
            <person name="Manning G."/>
            <person name="Degnan B.M."/>
            <person name="Rokhsar D.S."/>
        </authorList>
    </citation>
    <scope>NUCLEOTIDE SEQUENCE [LARGE SCALE GENOMIC DNA]</scope>
</reference>
<name>A0A1X7U805_AMPQE</name>
<evidence type="ECO:0000313" key="9">
    <source>
        <dbReference type="EnsemblMetazoa" id="Aqu2.1.23910_001"/>
    </source>
</evidence>
<dbReference type="OrthoDB" id="9985059at2759"/>
<dbReference type="GO" id="GO:0030641">
    <property type="term" value="P:regulation of cellular pH"/>
    <property type="evidence" value="ECO:0007669"/>
    <property type="project" value="TreeGrafter"/>
</dbReference>
<dbReference type="GO" id="GO:0033176">
    <property type="term" value="C:proton-transporting V-type ATPase complex"/>
    <property type="evidence" value="ECO:0007669"/>
    <property type="project" value="TreeGrafter"/>
</dbReference>
<comment type="similarity">
    <text evidence="2">Belongs to the vacuolar ATPase subunit S1 family.</text>
</comment>
<keyword evidence="7" id="KW-0732">Signal</keyword>
<keyword evidence="10" id="KW-1185">Reference proteome</keyword>
<evidence type="ECO:0000256" key="7">
    <source>
        <dbReference type="SAM" id="SignalP"/>
    </source>
</evidence>
<dbReference type="GO" id="GO:0001671">
    <property type="term" value="F:ATPase activator activity"/>
    <property type="evidence" value="ECO:0007669"/>
    <property type="project" value="TreeGrafter"/>
</dbReference>
<keyword evidence="3 6" id="KW-0812">Transmembrane</keyword>
<gene>
    <name evidence="9" type="primary">109584369</name>
</gene>
<organism evidence="9">
    <name type="scientific">Amphimedon queenslandica</name>
    <name type="common">Sponge</name>
    <dbReference type="NCBI Taxonomy" id="400682"/>
    <lineage>
        <taxon>Eukaryota</taxon>
        <taxon>Metazoa</taxon>
        <taxon>Porifera</taxon>
        <taxon>Demospongiae</taxon>
        <taxon>Heteroscleromorpha</taxon>
        <taxon>Haplosclerida</taxon>
        <taxon>Niphatidae</taxon>
        <taxon>Amphimedon</taxon>
    </lineage>
</organism>
<dbReference type="PANTHER" id="PTHR12471">
    <property type="entry name" value="VACUOLAR ATP SYNTHASE SUBUNIT S1"/>
    <property type="match status" value="1"/>
</dbReference>
<evidence type="ECO:0000256" key="5">
    <source>
        <dbReference type="ARBA" id="ARBA00023136"/>
    </source>
</evidence>
<feature type="chain" id="PRO_5012756050" description="V-type proton ATPase subunit S1/VOA1 transmembrane domain-containing protein" evidence="7">
    <location>
        <begin position="27"/>
        <end position="510"/>
    </location>
</feature>
<evidence type="ECO:0000256" key="1">
    <source>
        <dbReference type="ARBA" id="ARBA00004167"/>
    </source>
</evidence>